<dbReference type="STRING" id="370438.PTH_2909"/>
<reference evidence="2" key="1">
    <citation type="journal article" date="2008" name="Genome Res.">
        <title>The genome of Pelotomaculum thermopropionicum reveals niche-associated evolution in anaerobic microbiota.</title>
        <authorList>
            <person name="Kosaka T."/>
            <person name="Kato S."/>
            <person name="Shimoyama T."/>
            <person name="Ishii S."/>
            <person name="Abe T."/>
            <person name="Watanabe K."/>
        </authorList>
    </citation>
    <scope>NUCLEOTIDE SEQUENCE [LARGE SCALE GENOMIC DNA]</scope>
    <source>
        <strain evidence="2">DSM 13744 / JCM 10971 / SI</strain>
    </source>
</reference>
<dbReference type="Pfam" id="PF03698">
    <property type="entry name" value="UPF0180"/>
    <property type="match status" value="1"/>
</dbReference>
<organism evidence="1 2">
    <name type="scientific">Pelotomaculum thermopropionicum (strain DSM 13744 / JCM 10971 / SI)</name>
    <dbReference type="NCBI Taxonomy" id="370438"/>
    <lineage>
        <taxon>Bacteria</taxon>
        <taxon>Bacillati</taxon>
        <taxon>Bacillota</taxon>
        <taxon>Clostridia</taxon>
        <taxon>Eubacteriales</taxon>
        <taxon>Desulfotomaculaceae</taxon>
        <taxon>Pelotomaculum</taxon>
    </lineage>
</organism>
<accession>A5CY38</accession>
<evidence type="ECO:0000313" key="2">
    <source>
        <dbReference type="Proteomes" id="UP000006556"/>
    </source>
</evidence>
<dbReference type="InterPro" id="IPR005370">
    <property type="entry name" value="UPF0180"/>
</dbReference>
<protein>
    <submittedName>
        <fullName evidence="1">Uncharacterized family protein</fullName>
    </submittedName>
</protein>
<sequence length="79" mass="8303">MAGKVIAVEESLSGTLKSALEREGYTVVRPGTAGRVDATVITGMDRNVMGMQDIAGGPVIIDATGKTAEEILKDLKERL</sequence>
<keyword evidence="2" id="KW-1185">Reference proteome</keyword>
<dbReference type="HOGENOM" id="CLU_187365_0_0_9"/>
<gene>
    <name evidence="1" type="ordered locus">PTH_2909</name>
</gene>
<dbReference type="EMBL" id="AP009389">
    <property type="protein sequence ID" value="BAF61090.1"/>
    <property type="molecule type" value="Genomic_DNA"/>
</dbReference>
<evidence type="ECO:0000313" key="1">
    <source>
        <dbReference type="EMBL" id="BAF61090.1"/>
    </source>
</evidence>
<dbReference type="Proteomes" id="UP000006556">
    <property type="component" value="Chromosome"/>
</dbReference>
<proteinExistence type="predicted"/>
<name>A5CY38_PELTS</name>
<dbReference type="AlphaFoldDB" id="A5CY38"/>
<dbReference type="KEGG" id="pth:PTH_2909"/>